<comment type="caution">
    <text evidence="2">The sequence shown here is derived from an EMBL/GenBank/DDBJ whole genome shotgun (WGS) entry which is preliminary data.</text>
</comment>
<dbReference type="InterPro" id="IPR004843">
    <property type="entry name" value="Calcineurin-like_PHP"/>
</dbReference>
<dbReference type="SUPFAM" id="SSF56300">
    <property type="entry name" value="Metallo-dependent phosphatases"/>
    <property type="match status" value="1"/>
</dbReference>
<feature type="domain" description="Calcineurin-like phosphoesterase" evidence="1">
    <location>
        <begin position="1"/>
        <end position="175"/>
    </location>
</feature>
<name>A0A0F9BZF5_9ZZZZ</name>
<reference evidence="2" key="1">
    <citation type="journal article" date="2015" name="Nature">
        <title>Complex archaea that bridge the gap between prokaryotes and eukaryotes.</title>
        <authorList>
            <person name="Spang A."/>
            <person name="Saw J.H."/>
            <person name="Jorgensen S.L."/>
            <person name="Zaremba-Niedzwiedzka K."/>
            <person name="Martijn J."/>
            <person name="Lind A.E."/>
            <person name="van Eijk R."/>
            <person name="Schleper C."/>
            <person name="Guy L."/>
            <person name="Ettema T.J."/>
        </authorList>
    </citation>
    <scope>NUCLEOTIDE SEQUENCE</scope>
</reference>
<evidence type="ECO:0000313" key="2">
    <source>
        <dbReference type="EMBL" id="KKL27239.1"/>
    </source>
</evidence>
<dbReference type="CDD" id="cd07379">
    <property type="entry name" value="MPP_239FB"/>
    <property type="match status" value="1"/>
</dbReference>
<dbReference type="Gene3D" id="3.60.21.10">
    <property type="match status" value="1"/>
</dbReference>
<dbReference type="AlphaFoldDB" id="A0A0F9BZF5"/>
<organism evidence="2">
    <name type="scientific">marine sediment metagenome</name>
    <dbReference type="NCBI Taxonomy" id="412755"/>
    <lineage>
        <taxon>unclassified sequences</taxon>
        <taxon>metagenomes</taxon>
        <taxon>ecological metagenomes</taxon>
    </lineage>
</organism>
<dbReference type="Pfam" id="PF00149">
    <property type="entry name" value="Metallophos"/>
    <property type="match status" value="1"/>
</dbReference>
<dbReference type="GO" id="GO:0016787">
    <property type="term" value="F:hydrolase activity"/>
    <property type="evidence" value="ECO:0007669"/>
    <property type="project" value="InterPro"/>
</dbReference>
<dbReference type="InterPro" id="IPR029052">
    <property type="entry name" value="Metallo-depent_PP-like"/>
</dbReference>
<proteinExistence type="predicted"/>
<dbReference type="EMBL" id="LAZR01035538">
    <property type="protein sequence ID" value="KKL27239.1"/>
    <property type="molecule type" value="Genomic_DNA"/>
</dbReference>
<evidence type="ECO:0000259" key="1">
    <source>
        <dbReference type="Pfam" id="PF00149"/>
    </source>
</evidence>
<accession>A0A0F9BZF5</accession>
<dbReference type="PANTHER" id="PTHR12905">
    <property type="entry name" value="METALLOPHOSPHOESTERASE"/>
    <property type="match status" value="1"/>
</dbReference>
<dbReference type="InterPro" id="IPR051693">
    <property type="entry name" value="UPF0046_metallophosphoest"/>
</dbReference>
<dbReference type="PANTHER" id="PTHR12905:SF0">
    <property type="entry name" value="CALCINEURIN-LIKE PHOSPHOESTERASE DOMAIN-CONTAINING PROTEIN"/>
    <property type="match status" value="1"/>
</dbReference>
<sequence>MRIVAFADTHGQHEDVTLPDGDVAVFAGDACRHGSRDDFLDFLDWYEKQSHGLKIMIPGNHDICTEKYPGFALSACRARDIAYLANAGIRPSNVSYYGFPWTPRFGNWAWMKDEGELRADLDTIMWEPDVFISHGPPVGVLDRTTREGEYVGSVSLWNYILDSDISLNIFGHIHEGYGVYRLNDTLFVNCSLMNENYELVNKPVVIELEAPKLRWRIE</sequence>
<protein>
    <recommendedName>
        <fullName evidence="1">Calcineurin-like phosphoesterase domain-containing protein</fullName>
    </recommendedName>
</protein>
<gene>
    <name evidence="2" type="ORF">LCGC14_2387140</name>
</gene>